<evidence type="ECO:0000313" key="1">
    <source>
        <dbReference type="EMBL" id="KKL09232.1"/>
    </source>
</evidence>
<reference evidence="1" key="1">
    <citation type="journal article" date="2015" name="Nature">
        <title>Complex archaea that bridge the gap between prokaryotes and eukaryotes.</title>
        <authorList>
            <person name="Spang A."/>
            <person name="Saw J.H."/>
            <person name="Jorgensen S.L."/>
            <person name="Zaremba-Niedzwiedzka K."/>
            <person name="Martijn J."/>
            <person name="Lind A.E."/>
            <person name="van Eijk R."/>
            <person name="Schleper C."/>
            <person name="Guy L."/>
            <person name="Ettema T.J."/>
        </authorList>
    </citation>
    <scope>NUCLEOTIDE SEQUENCE</scope>
</reference>
<protein>
    <submittedName>
        <fullName evidence="1">Uncharacterized protein</fullName>
    </submittedName>
</protein>
<organism evidence="1">
    <name type="scientific">marine sediment metagenome</name>
    <dbReference type="NCBI Taxonomy" id="412755"/>
    <lineage>
        <taxon>unclassified sequences</taxon>
        <taxon>metagenomes</taxon>
        <taxon>ecological metagenomes</taxon>
    </lineage>
</organism>
<feature type="non-terminal residue" evidence="1">
    <location>
        <position position="111"/>
    </location>
</feature>
<sequence>MNRRSFLKSIGKICAVLPFVGSSSAVAKTGVTVGQPKWIEESFRRQSICRPKPTDAVKEKLATYYWMDMGYWSSGVKQLACCYTHSDGTRMRLAVLSEDDKIEETKKVTEK</sequence>
<accession>A0A0F9B621</accession>
<proteinExistence type="predicted"/>
<name>A0A0F9B621_9ZZZZ</name>
<gene>
    <name evidence="1" type="ORF">LCGC14_2567900</name>
</gene>
<comment type="caution">
    <text evidence="1">The sequence shown here is derived from an EMBL/GenBank/DDBJ whole genome shotgun (WGS) entry which is preliminary data.</text>
</comment>
<dbReference type="AlphaFoldDB" id="A0A0F9B621"/>
<dbReference type="EMBL" id="LAZR01042564">
    <property type="protein sequence ID" value="KKL09232.1"/>
    <property type="molecule type" value="Genomic_DNA"/>
</dbReference>